<name>A0ABV5I133_9RHOB</name>
<protein>
    <submittedName>
        <fullName evidence="1">Uncharacterized protein</fullName>
    </submittedName>
</protein>
<proteinExistence type="predicted"/>
<organism evidence="1 2">
    <name type="scientific">Roseovarius ramblicola</name>
    <dbReference type="NCBI Taxonomy" id="2022336"/>
    <lineage>
        <taxon>Bacteria</taxon>
        <taxon>Pseudomonadati</taxon>
        <taxon>Pseudomonadota</taxon>
        <taxon>Alphaproteobacteria</taxon>
        <taxon>Rhodobacterales</taxon>
        <taxon>Roseobacteraceae</taxon>
        <taxon>Roseovarius</taxon>
    </lineage>
</organism>
<accession>A0ABV5I133</accession>
<dbReference type="RefSeq" id="WP_377069933.1">
    <property type="nucleotide sequence ID" value="NZ_JBHMEC010000017.1"/>
</dbReference>
<gene>
    <name evidence="1" type="ORF">ACFFU4_11600</name>
</gene>
<dbReference type="Proteomes" id="UP001589670">
    <property type="component" value="Unassembled WGS sequence"/>
</dbReference>
<sequence>MASSTNGGAKVVREVIARCLAAKSDLFAHGKITPATSDDEFIRRFNTLVHADAQAWAADVPKNLEDAIRADKKAKPEAELVLFGHWLLLEGCPGLQKTSGKKPDYHEIMKCVAACLFGPRSRERRAPNKDRLVRAASTNVVNRSSHPKPNSRTKDITKHDLRDWWTKMFDESRQASDFDAKLRSMRRLLRAYL</sequence>
<reference evidence="1 2" key="1">
    <citation type="submission" date="2024-09" db="EMBL/GenBank/DDBJ databases">
        <authorList>
            <person name="Sun Q."/>
            <person name="Mori K."/>
        </authorList>
    </citation>
    <scope>NUCLEOTIDE SEQUENCE [LARGE SCALE GENOMIC DNA]</scope>
    <source>
        <strain evidence="1 2">CECT 9424</strain>
    </source>
</reference>
<dbReference type="EMBL" id="JBHMEC010000017">
    <property type="protein sequence ID" value="MFB9150393.1"/>
    <property type="molecule type" value="Genomic_DNA"/>
</dbReference>
<evidence type="ECO:0000313" key="1">
    <source>
        <dbReference type="EMBL" id="MFB9150393.1"/>
    </source>
</evidence>
<comment type="caution">
    <text evidence="1">The sequence shown here is derived from an EMBL/GenBank/DDBJ whole genome shotgun (WGS) entry which is preliminary data.</text>
</comment>
<keyword evidence="2" id="KW-1185">Reference proteome</keyword>
<evidence type="ECO:0000313" key="2">
    <source>
        <dbReference type="Proteomes" id="UP001589670"/>
    </source>
</evidence>